<feature type="compositionally biased region" description="Basic residues" evidence="1">
    <location>
        <begin position="150"/>
        <end position="170"/>
    </location>
</feature>
<feature type="compositionally biased region" description="Pro residues" evidence="1">
    <location>
        <begin position="664"/>
        <end position="681"/>
    </location>
</feature>
<feature type="compositionally biased region" description="Basic and acidic residues" evidence="1">
    <location>
        <begin position="292"/>
        <end position="314"/>
    </location>
</feature>
<feature type="compositionally biased region" description="Polar residues" evidence="1">
    <location>
        <begin position="426"/>
        <end position="442"/>
    </location>
</feature>
<name>A0A8X6JFJ2_TRICU</name>
<feature type="region of interest" description="Disordered" evidence="1">
    <location>
        <begin position="418"/>
        <end position="449"/>
    </location>
</feature>
<organism evidence="2 3">
    <name type="scientific">Trichonephila clavata</name>
    <name type="common">Joro spider</name>
    <name type="synonym">Nephila clavata</name>
    <dbReference type="NCBI Taxonomy" id="2740835"/>
    <lineage>
        <taxon>Eukaryota</taxon>
        <taxon>Metazoa</taxon>
        <taxon>Ecdysozoa</taxon>
        <taxon>Arthropoda</taxon>
        <taxon>Chelicerata</taxon>
        <taxon>Arachnida</taxon>
        <taxon>Araneae</taxon>
        <taxon>Araneomorphae</taxon>
        <taxon>Entelegynae</taxon>
        <taxon>Araneoidea</taxon>
        <taxon>Nephilidae</taxon>
        <taxon>Trichonephila</taxon>
    </lineage>
</organism>
<feature type="compositionally biased region" description="Polar residues" evidence="1">
    <location>
        <begin position="747"/>
        <end position="762"/>
    </location>
</feature>
<feature type="region of interest" description="Disordered" evidence="1">
    <location>
        <begin position="267"/>
        <end position="324"/>
    </location>
</feature>
<feature type="compositionally biased region" description="Acidic residues" evidence="1">
    <location>
        <begin position="130"/>
        <end position="145"/>
    </location>
</feature>
<evidence type="ECO:0000256" key="1">
    <source>
        <dbReference type="SAM" id="MobiDB-lite"/>
    </source>
</evidence>
<protein>
    <submittedName>
        <fullName evidence="2">Uncharacterized protein</fullName>
    </submittedName>
</protein>
<accession>A0A8X6JFJ2</accession>
<comment type="caution">
    <text evidence="2">The sequence shown here is derived from an EMBL/GenBank/DDBJ whole genome shotgun (WGS) entry which is preliminary data.</text>
</comment>
<reference evidence="2" key="1">
    <citation type="submission" date="2020-07" db="EMBL/GenBank/DDBJ databases">
        <title>Multicomponent nature underlies the extraordinary mechanical properties of spider dragline silk.</title>
        <authorList>
            <person name="Kono N."/>
            <person name="Nakamura H."/>
            <person name="Mori M."/>
            <person name="Yoshida Y."/>
            <person name="Ohtoshi R."/>
            <person name="Malay A.D."/>
            <person name="Moran D.A.P."/>
            <person name="Tomita M."/>
            <person name="Numata K."/>
            <person name="Arakawa K."/>
        </authorList>
    </citation>
    <scope>NUCLEOTIDE SEQUENCE</scope>
</reference>
<dbReference type="EMBL" id="BMAO01005895">
    <property type="protein sequence ID" value="GFR04596.1"/>
    <property type="molecule type" value="Genomic_DNA"/>
</dbReference>
<dbReference type="AlphaFoldDB" id="A0A8X6JFJ2"/>
<evidence type="ECO:0000313" key="2">
    <source>
        <dbReference type="EMBL" id="GFR04596.1"/>
    </source>
</evidence>
<evidence type="ECO:0000313" key="3">
    <source>
        <dbReference type="Proteomes" id="UP000887116"/>
    </source>
</evidence>
<gene>
    <name evidence="2" type="primary">NCL1_46113</name>
    <name evidence="2" type="ORF">TNCT_440171</name>
</gene>
<keyword evidence="3" id="KW-1185">Reference proteome</keyword>
<feature type="region of interest" description="Disordered" evidence="1">
    <location>
        <begin position="58"/>
        <end position="91"/>
    </location>
</feature>
<proteinExistence type="predicted"/>
<feature type="compositionally biased region" description="Polar residues" evidence="1">
    <location>
        <begin position="690"/>
        <end position="732"/>
    </location>
</feature>
<feature type="region of interest" description="Disordered" evidence="1">
    <location>
        <begin position="1"/>
        <end position="44"/>
    </location>
</feature>
<sequence length="793" mass="89497">MSGTKSSSRLAPVKKDSNVRYPTRFFAEKSKRSYPSKETNSSKTCDCVLRSDSWKGMKHVQNAKSPAKKSKSKCCTTKDNRKKSSKTNHSEKVVIVSKRSSSVSVVKSCNLRKSVSVKKVSYSTSVVLSSDEDIDSEEESEEEEKNEYSRKKKTVVKHTTSKVKSHVSRSKKTENKAAKKAKAIKILCDKLSAPEKQKGRNSARELRPRFPYAMLNDWPTARTHRMASLNALAKVHVLYENEGRNVGENLNDADECSLIDFLNENSDDEEDREVKSKEIKKETKPILNANVKKNEKTKSNDKEKTKSIKKEKTPPPKNTQKKTIKRKLPDIEIIDTRICKRMASLNAQAILAASYMQEPRQRKNFKKSGKNDGSTNLNTMKCDIVIKQEIIDDETEEITLIETLQPKKNENTELNFSKEMNEDADSSTSEINKNSLSEASSQNNQSMESEISIIERNREEKTPSSRKCNIENSVVTSATATKVGVTQYTEVTKVQINTHKDTEIVEKSKPERKIGEILANDDVAITQMYHYQSKSTNESYCVQMQTTYKPGTRNLSPSSSRSSGDGILPYLNESMLPGSQHYYNRSSILPPQAYPVNPTMGPVPPIVSMDRRLPHQFGGSAFTVPHYRHPQPMQFPPNDYGYFQPAGPLIQPTQDQLTIHKPVPYHPQPNPHQPPMRPQQPSPQREGFQSFESRQSQQKPALPSRSVSSQQKRSTSTGPPNTESLPQSNPSSPKFARRQPVDDARSRSLSHISNSTSFTQPSKHVRSPVMPTLYSSQQNFRRLTKHESVCQPL</sequence>
<feature type="compositionally biased region" description="Basic and acidic residues" evidence="1">
    <location>
        <begin position="272"/>
        <end position="284"/>
    </location>
</feature>
<dbReference type="Proteomes" id="UP000887116">
    <property type="component" value="Unassembled WGS sequence"/>
</dbReference>
<dbReference type="OrthoDB" id="1922186at2759"/>
<feature type="region of interest" description="Disordered" evidence="1">
    <location>
        <begin position="660"/>
        <end position="778"/>
    </location>
</feature>
<feature type="region of interest" description="Disordered" evidence="1">
    <location>
        <begin position="129"/>
        <end position="179"/>
    </location>
</feature>